<proteinExistence type="predicted"/>
<dbReference type="GO" id="GO:0016020">
    <property type="term" value="C:membrane"/>
    <property type="evidence" value="ECO:0007669"/>
    <property type="project" value="UniProtKB-SubCell"/>
</dbReference>
<evidence type="ECO:0000313" key="9">
    <source>
        <dbReference type="Proteomes" id="UP000198607"/>
    </source>
</evidence>
<comment type="subcellular location">
    <subcellularLocation>
        <location evidence="1">Membrane</location>
        <topology evidence="1">Multi-pass membrane protein</topology>
    </subcellularLocation>
</comment>
<dbReference type="Pfam" id="PF03547">
    <property type="entry name" value="Mem_trans"/>
    <property type="match status" value="1"/>
</dbReference>
<dbReference type="InterPro" id="IPR004776">
    <property type="entry name" value="Mem_transp_PIN-like"/>
</dbReference>
<feature type="transmembrane region" description="Helical" evidence="7">
    <location>
        <begin position="98"/>
        <end position="122"/>
    </location>
</feature>
<protein>
    <recommendedName>
        <fullName evidence="10">Transporter</fullName>
    </recommendedName>
</protein>
<gene>
    <name evidence="8" type="ORF">SAMN05660652_02812</name>
</gene>
<feature type="transmembrane region" description="Helical" evidence="7">
    <location>
        <begin position="247"/>
        <end position="267"/>
    </location>
</feature>
<keyword evidence="5 7" id="KW-1133">Transmembrane helix</keyword>
<sequence>MQQLISVLAVTFPIFALVACGFVAIRRELLPVNAIPGLTSYIVSFALPALLFRMGMSTSLQRLLDGPLILVYLGCAAVIVSATIVFSRNERVRLKDAAFGALASVYPNAGFMGIPLLVALLGEAGVRVVLVTVLVDLFLVTSSCIAIVQMPEGSSGSGVLRTIWRAFVGALRGALANPLPWPIAAGLACGAFGVVMPGPVDKAIAMLGDTASPVALFAIGCILARNAVTAAAPIPAGDYVPAALVKLLAHPALVYGFGLVVQALGFALDSLSLAGLTAVAALPPAINITMLAERFGADSGRIARIVMVATVLSFVTITAAVWLLGLSPSPAA</sequence>
<evidence type="ECO:0000256" key="1">
    <source>
        <dbReference type="ARBA" id="ARBA00004141"/>
    </source>
</evidence>
<feature type="transmembrane region" description="Helical" evidence="7">
    <location>
        <begin position="214"/>
        <end position="235"/>
    </location>
</feature>
<evidence type="ECO:0008006" key="10">
    <source>
        <dbReference type="Google" id="ProtNLM"/>
    </source>
</evidence>
<feature type="transmembrane region" description="Helical" evidence="7">
    <location>
        <begin position="304"/>
        <end position="325"/>
    </location>
</feature>
<keyword evidence="2" id="KW-0813">Transport</keyword>
<dbReference type="PANTHER" id="PTHR36838">
    <property type="entry name" value="AUXIN EFFLUX CARRIER FAMILY PROTEIN"/>
    <property type="match status" value="1"/>
</dbReference>
<evidence type="ECO:0000256" key="7">
    <source>
        <dbReference type="SAM" id="Phobius"/>
    </source>
</evidence>
<dbReference type="STRING" id="83767.SAMN05660652_02812"/>
<evidence type="ECO:0000256" key="2">
    <source>
        <dbReference type="ARBA" id="ARBA00022448"/>
    </source>
</evidence>
<dbReference type="RefSeq" id="WP_218122752.1">
    <property type="nucleotide sequence ID" value="NZ_FNCY01000012.1"/>
</dbReference>
<dbReference type="EMBL" id="FNCY01000012">
    <property type="protein sequence ID" value="SDI06552.1"/>
    <property type="molecule type" value="Genomic_DNA"/>
</dbReference>
<reference evidence="8 9" key="1">
    <citation type="submission" date="2016-10" db="EMBL/GenBank/DDBJ databases">
        <authorList>
            <person name="de Groot N.N."/>
        </authorList>
    </citation>
    <scope>NUCLEOTIDE SEQUENCE [LARGE SCALE GENOMIC DNA]</scope>
    <source>
        <strain evidence="8 9">DSM 5885</strain>
    </source>
</reference>
<evidence type="ECO:0000256" key="3">
    <source>
        <dbReference type="ARBA" id="ARBA00022475"/>
    </source>
</evidence>
<feature type="transmembrane region" description="Helical" evidence="7">
    <location>
        <begin position="273"/>
        <end position="292"/>
    </location>
</feature>
<feature type="transmembrane region" description="Helical" evidence="7">
    <location>
        <begin position="37"/>
        <end position="56"/>
    </location>
</feature>
<feature type="transmembrane region" description="Helical" evidence="7">
    <location>
        <begin position="169"/>
        <end position="194"/>
    </location>
</feature>
<dbReference type="PANTHER" id="PTHR36838:SF3">
    <property type="entry name" value="TRANSPORTER AUXIN EFFLUX CARRIER EC FAMILY"/>
    <property type="match status" value="1"/>
</dbReference>
<keyword evidence="4 7" id="KW-0812">Transmembrane</keyword>
<organism evidence="8 9">
    <name type="scientific">Propionivibrio dicarboxylicus</name>
    <dbReference type="NCBI Taxonomy" id="83767"/>
    <lineage>
        <taxon>Bacteria</taxon>
        <taxon>Pseudomonadati</taxon>
        <taxon>Pseudomonadota</taxon>
        <taxon>Betaproteobacteria</taxon>
        <taxon>Rhodocyclales</taxon>
        <taxon>Rhodocyclaceae</taxon>
        <taxon>Propionivibrio</taxon>
    </lineage>
</organism>
<keyword evidence="3" id="KW-1003">Cell membrane</keyword>
<evidence type="ECO:0000313" key="8">
    <source>
        <dbReference type="EMBL" id="SDI06552.1"/>
    </source>
</evidence>
<feature type="transmembrane region" description="Helical" evidence="7">
    <location>
        <begin position="68"/>
        <end position="86"/>
    </location>
</feature>
<feature type="transmembrane region" description="Helical" evidence="7">
    <location>
        <begin position="6"/>
        <end position="25"/>
    </location>
</feature>
<dbReference type="GO" id="GO:0055085">
    <property type="term" value="P:transmembrane transport"/>
    <property type="evidence" value="ECO:0007669"/>
    <property type="project" value="InterPro"/>
</dbReference>
<evidence type="ECO:0000256" key="4">
    <source>
        <dbReference type="ARBA" id="ARBA00022692"/>
    </source>
</evidence>
<dbReference type="AlphaFoldDB" id="A0A1G8HJ10"/>
<name>A0A1G8HJ10_9RHOO</name>
<evidence type="ECO:0000256" key="5">
    <source>
        <dbReference type="ARBA" id="ARBA00022989"/>
    </source>
</evidence>
<dbReference type="Proteomes" id="UP000198607">
    <property type="component" value="Unassembled WGS sequence"/>
</dbReference>
<evidence type="ECO:0000256" key="6">
    <source>
        <dbReference type="ARBA" id="ARBA00023136"/>
    </source>
</evidence>
<keyword evidence="6 7" id="KW-0472">Membrane</keyword>
<feature type="transmembrane region" description="Helical" evidence="7">
    <location>
        <begin position="128"/>
        <end position="148"/>
    </location>
</feature>
<accession>A0A1G8HJ10</accession>
<keyword evidence="9" id="KW-1185">Reference proteome</keyword>